<comment type="caution">
    <text evidence="2">The sequence shown here is derived from an EMBL/GenBank/DDBJ whole genome shotgun (WGS) entry which is preliminary data.</text>
</comment>
<feature type="compositionally biased region" description="Acidic residues" evidence="1">
    <location>
        <begin position="301"/>
        <end position="314"/>
    </location>
</feature>
<feature type="compositionally biased region" description="Polar residues" evidence="1">
    <location>
        <begin position="321"/>
        <end position="331"/>
    </location>
</feature>
<sequence>MYQEDKKTLHKDSKRLGYTKFCNMWREHFQHVSIPKVNRFSKCGTCITKEHIHKLKGNARRVSWIEWERQKYFKHQSKVRNMPKKFMSIITDGIDSLKKNIPHFKVKSKVKLHISSPCWAHSGCRSVLGHFLVHLHQRKARKALTNFVLIMNGPVCVVKDKAVFVALNYWEKMFFQHEFSRILEALKKEDTTTLKALRDLCHGSPHILCFTKNGKGEIEMMYHLLAGVEQKEWLLTLDVMERAMDHLSSCLTGADTKWWSSFIASEREKRVTWEEMEEHKYMEGQESFDISPFHFKPLSSDQDDEDEADVEDSGNVEKIQGPQTVSSNGLENLQRDPPMKKRKLLLQ</sequence>
<evidence type="ECO:0000313" key="2">
    <source>
        <dbReference type="EMBL" id="KAK2566412.1"/>
    </source>
</evidence>
<dbReference type="EMBL" id="JARQWQ010000017">
    <property type="protein sequence ID" value="KAK2566412.1"/>
    <property type="molecule type" value="Genomic_DNA"/>
</dbReference>
<protein>
    <submittedName>
        <fullName evidence="2">Uncharacterized protein</fullName>
    </submittedName>
</protein>
<organism evidence="2 3">
    <name type="scientific">Acropora cervicornis</name>
    <name type="common">Staghorn coral</name>
    <dbReference type="NCBI Taxonomy" id="6130"/>
    <lineage>
        <taxon>Eukaryota</taxon>
        <taxon>Metazoa</taxon>
        <taxon>Cnidaria</taxon>
        <taxon>Anthozoa</taxon>
        <taxon>Hexacorallia</taxon>
        <taxon>Scleractinia</taxon>
        <taxon>Astrocoeniina</taxon>
        <taxon>Acroporidae</taxon>
        <taxon>Acropora</taxon>
    </lineage>
</organism>
<dbReference type="PANTHER" id="PTHR33153:SF3">
    <property type="entry name" value="TRAFFICKING PROTEIN PARTICLE COMPLEX SUBUNIT 11 DOMAIN-CONTAINING PROTEIN"/>
    <property type="match status" value="1"/>
</dbReference>
<evidence type="ECO:0000256" key="1">
    <source>
        <dbReference type="SAM" id="MobiDB-lite"/>
    </source>
</evidence>
<gene>
    <name evidence="2" type="ORF">P5673_009922</name>
</gene>
<evidence type="ECO:0000313" key="3">
    <source>
        <dbReference type="Proteomes" id="UP001249851"/>
    </source>
</evidence>
<name>A0AAD9QS66_ACRCE</name>
<proteinExistence type="predicted"/>
<keyword evidence="3" id="KW-1185">Reference proteome</keyword>
<dbReference type="Proteomes" id="UP001249851">
    <property type="component" value="Unassembled WGS sequence"/>
</dbReference>
<dbReference type="PANTHER" id="PTHR33153">
    <property type="entry name" value="MYND-TYPE DOMAIN-CONTAINING PROTEIN"/>
    <property type="match status" value="1"/>
</dbReference>
<dbReference type="AlphaFoldDB" id="A0AAD9QS66"/>
<reference evidence="2" key="1">
    <citation type="journal article" date="2023" name="G3 (Bethesda)">
        <title>Whole genome assembly and annotation of the endangered Caribbean coral Acropora cervicornis.</title>
        <authorList>
            <person name="Selwyn J.D."/>
            <person name="Vollmer S.V."/>
        </authorList>
    </citation>
    <scope>NUCLEOTIDE SEQUENCE</scope>
    <source>
        <strain evidence="2">K2</strain>
    </source>
</reference>
<reference evidence="2" key="2">
    <citation type="journal article" date="2023" name="Science">
        <title>Genomic signatures of disease resistance in endangered staghorn corals.</title>
        <authorList>
            <person name="Vollmer S.V."/>
            <person name="Selwyn J.D."/>
            <person name="Despard B.A."/>
            <person name="Roesel C.L."/>
        </authorList>
    </citation>
    <scope>NUCLEOTIDE SEQUENCE</scope>
    <source>
        <strain evidence="2">K2</strain>
    </source>
</reference>
<feature type="region of interest" description="Disordered" evidence="1">
    <location>
        <begin position="293"/>
        <end position="347"/>
    </location>
</feature>
<accession>A0AAD9QS66</accession>